<sequence>MSQSSRRLLNYTLLREIGRGGMATVWYAENSVGRKFAIKILKPELVAEESSVAERFRNEAQIMVRLEHPAILRVEDFYEDGTTLAIIMEYLAGHDLNEHVRQRGAIAEAQVIDWFVRVLNAFDYVHQKGYFHRDVKPSNLFLTDSGIVKVMDFGIAKIVGADLSLTQTDMLMGSPLYMSPEQITSPKSVDFRTDIYSLGVTLYALLAGRKPYDDAETSMFHIQTAIVHEPLPKLTNVSEAVNNAIQRATQKKAADRFASCIEFARALDAKQDSTDDATLLKPLSTSKSRPLSDDATVLRPSHSKQSSLQPTDDATIVRPKTIKAAAFRPDTPLPSTPSPAPSDVIADIESSNANRSRKHIPLIVGSVIGLLVLGIGSWFIWSRQTTTHQSSIIPTNDPGVVKYEAASATSLSRTNKDLSRAISFYDKQRYDSALAIFNQYQNSPVMLDNAVALTDLGAIHFYGALDQGIPQNLVLAEKWLEKGVQKRNPKAYYFLGLFKDGVDFSTPSRSVVRGRNTEAVNLYQEAANLGDSYAQAAVGQLFLLRNQYLSNIDACRVLDYLKQAANKNIEGAIQNYKTLQASGRCN</sequence>
<feature type="domain" description="Protein kinase" evidence="8">
    <location>
        <begin position="11"/>
        <end position="279"/>
    </location>
</feature>
<dbReference type="SUPFAM" id="SSF56112">
    <property type="entry name" value="Protein kinase-like (PK-like)"/>
    <property type="match status" value="1"/>
</dbReference>
<dbReference type="PROSITE" id="PS50011">
    <property type="entry name" value="PROTEIN_KINASE_DOM"/>
    <property type="match status" value="1"/>
</dbReference>
<dbReference type="EMBL" id="QXED01000002">
    <property type="protein sequence ID" value="RIV25446.1"/>
    <property type="molecule type" value="Genomic_DNA"/>
</dbReference>
<keyword evidence="10" id="KW-1185">Reference proteome</keyword>
<evidence type="ECO:0000256" key="4">
    <source>
        <dbReference type="ARBA" id="ARBA00022840"/>
    </source>
</evidence>
<dbReference type="InterPro" id="IPR011990">
    <property type="entry name" value="TPR-like_helical_dom_sf"/>
</dbReference>
<feature type="compositionally biased region" description="Polar residues" evidence="6">
    <location>
        <begin position="303"/>
        <end position="312"/>
    </location>
</feature>
<evidence type="ECO:0000256" key="3">
    <source>
        <dbReference type="ARBA" id="ARBA00022777"/>
    </source>
</evidence>
<keyword evidence="1" id="KW-0808">Transferase</keyword>
<keyword evidence="2 5" id="KW-0547">Nucleotide-binding</keyword>
<evidence type="ECO:0000313" key="10">
    <source>
        <dbReference type="Proteomes" id="UP000283523"/>
    </source>
</evidence>
<organism evidence="9 10">
    <name type="scientific">Fibrisoma montanum</name>
    <dbReference type="NCBI Taxonomy" id="2305895"/>
    <lineage>
        <taxon>Bacteria</taxon>
        <taxon>Pseudomonadati</taxon>
        <taxon>Bacteroidota</taxon>
        <taxon>Cytophagia</taxon>
        <taxon>Cytophagales</taxon>
        <taxon>Spirosomataceae</taxon>
        <taxon>Fibrisoma</taxon>
    </lineage>
</organism>
<evidence type="ECO:0000256" key="5">
    <source>
        <dbReference type="PROSITE-ProRule" id="PRU10141"/>
    </source>
</evidence>
<evidence type="ECO:0000256" key="6">
    <source>
        <dbReference type="SAM" id="MobiDB-lite"/>
    </source>
</evidence>
<dbReference type="Proteomes" id="UP000283523">
    <property type="component" value="Unassembled WGS sequence"/>
</dbReference>
<dbReference type="Gene3D" id="1.10.510.10">
    <property type="entry name" value="Transferase(Phosphotransferase) domain 1"/>
    <property type="match status" value="1"/>
</dbReference>
<gene>
    <name evidence="9" type="ORF">DYU11_09110</name>
</gene>
<dbReference type="SMART" id="SM00220">
    <property type="entry name" value="S_TKc"/>
    <property type="match status" value="1"/>
</dbReference>
<dbReference type="PANTHER" id="PTHR43289:SF6">
    <property type="entry name" value="SERINE_THREONINE-PROTEIN KINASE NEKL-3"/>
    <property type="match status" value="1"/>
</dbReference>
<proteinExistence type="predicted"/>
<dbReference type="InterPro" id="IPR011009">
    <property type="entry name" value="Kinase-like_dom_sf"/>
</dbReference>
<keyword evidence="7" id="KW-0812">Transmembrane</keyword>
<dbReference type="PROSITE" id="PS00108">
    <property type="entry name" value="PROTEIN_KINASE_ST"/>
    <property type="match status" value="1"/>
</dbReference>
<keyword evidence="3" id="KW-0418">Kinase</keyword>
<dbReference type="OrthoDB" id="9813021at2"/>
<dbReference type="SUPFAM" id="SSF81901">
    <property type="entry name" value="HCP-like"/>
    <property type="match status" value="1"/>
</dbReference>
<dbReference type="PROSITE" id="PS00107">
    <property type="entry name" value="PROTEIN_KINASE_ATP"/>
    <property type="match status" value="1"/>
</dbReference>
<dbReference type="Gene3D" id="1.25.40.10">
    <property type="entry name" value="Tetratricopeptide repeat domain"/>
    <property type="match status" value="1"/>
</dbReference>
<evidence type="ECO:0000259" key="8">
    <source>
        <dbReference type="PROSITE" id="PS50011"/>
    </source>
</evidence>
<dbReference type="CDD" id="cd14014">
    <property type="entry name" value="STKc_PknB_like"/>
    <property type="match status" value="1"/>
</dbReference>
<keyword evidence="7" id="KW-0472">Membrane</keyword>
<feature type="transmembrane region" description="Helical" evidence="7">
    <location>
        <begin position="360"/>
        <end position="381"/>
    </location>
</feature>
<dbReference type="PANTHER" id="PTHR43289">
    <property type="entry name" value="MITOGEN-ACTIVATED PROTEIN KINASE KINASE KINASE 20-RELATED"/>
    <property type="match status" value="1"/>
</dbReference>
<feature type="region of interest" description="Disordered" evidence="6">
    <location>
        <begin position="280"/>
        <end position="315"/>
    </location>
</feature>
<dbReference type="GO" id="GO:0005524">
    <property type="term" value="F:ATP binding"/>
    <property type="evidence" value="ECO:0007669"/>
    <property type="project" value="UniProtKB-UniRule"/>
</dbReference>
<dbReference type="InterPro" id="IPR017441">
    <property type="entry name" value="Protein_kinase_ATP_BS"/>
</dbReference>
<evidence type="ECO:0000313" key="9">
    <source>
        <dbReference type="EMBL" id="RIV25446.1"/>
    </source>
</evidence>
<protein>
    <recommendedName>
        <fullName evidence="8">Protein kinase domain-containing protein</fullName>
    </recommendedName>
</protein>
<keyword evidence="4 5" id="KW-0067">ATP-binding</keyword>
<dbReference type="SMART" id="SM00671">
    <property type="entry name" value="SEL1"/>
    <property type="match status" value="2"/>
</dbReference>
<evidence type="ECO:0000256" key="2">
    <source>
        <dbReference type="ARBA" id="ARBA00022741"/>
    </source>
</evidence>
<dbReference type="InterPro" id="IPR008271">
    <property type="entry name" value="Ser/Thr_kinase_AS"/>
</dbReference>
<evidence type="ECO:0000256" key="7">
    <source>
        <dbReference type="SAM" id="Phobius"/>
    </source>
</evidence>
<comment type="caution">
    <text evidence="9">The sequence shown here is derived from an EMBL/GenBank/DDBJ whole genome shotgun (WGS) entry which is preliminary data.</text>
</comment>
<feature type="binding site" evidence="5">
    <location>
        <position position="39"/>
    </location>
    <ligand>
        <name>ATP</name>
        <dbReference type="ChEBI" id="CHEBI:30616"/>
    </ligand>
</feature>
<reference evidence="9 10" key="1">
    <citation type="submission" date="2018-08" db="EMBL/GenBank/DDBJ databases">
        <title>Fibrisoma montanum sp. nov., isolated from Danxia mountain soil.</title>
        <authorList>
            <person name="Huang Y."/>
        </authorList>
    </citation>
    <scope>NUCLEOTIDE SEQUENCE [LARGE SCALE GENOMIC DNA]</scope>
    <source>
        <strain evidence="9 10">HYT19</strain>
    </source>
</reference>
<name>A0A418MF95_9BACT</name>
<dbReference type="AlphaFoldDB" id="A0A418MF95"/>
<dbReference type="InterPro" id="IPR000719">
    <property type="entry name" value="Prot_kinase_dom"/>
</dbReference>
<keyword evidence="7" id="KW-1133">Transmembrane helix</keyword>
<dbReference type="InterPro" id="IPR006597">
    <property type="entry name" value="Sel1-like"/>
</dbReference>
<dbReference type="GO" id="GO:0004674">
    <property type="term" value="F:protein serine/threonine kinase activity"/>
    <property type="evidence" value="ECO:0007669"/>
    <property type="project" value="TreeGrafter"/>
</dbReference>
<evidence type="ECO:0000256" key="1">
    <source>
        <dbReference type="ARBA" id="ARBA00022679"/>
    </source>
</evidence>
<accession>A0A418MF95</accession>
<dbReference type="Pfam" id="PF00069">
    <property type="entry name" value="Pkinase"/>
    <property type="match status" value="1"/>
</dbReference>
<dbReference type="RefSeq" id="WP_119667328.1">
    <property type="nucleotide sequence ID" value="NZ_QXED01000002.1"/>
</dbReference>